<keyword evidence="9" id="KW-0406">Ion transport</keyword>
<dbReference type="Pfam" id="PF00999">
    <property type="entry name" value="Na_H_Exchanger"/>
    <property type="match status" value="1"/>
</dbReference>
<feature type="transmembrane region" description="Helical" evidence="12">
    <location>
        <begin position="154"/>
        <end position="173"/>
    </location>
</feature>
<evidence type="ECO:0000256" key="11">
    <source>
        <dbReference type="ARBA" id="ARBA00023201"/>
    </source>
</evidence>
<feature type="transmembrane region" description="Helical" evidence="12">
    <location>
        <begin position="81"/>
        <end position="107"/>
    </location>
</feature>
<dbReference type="InterPro" id="IPR006153">
    <property type="entry name" value="Cation/H_exchanger_TM"/>
</dbReference>
<evidence type="ECO:0000256" key="12">
    <source>
        <dbReference type="SAM" id="Phobius"/>
    </source>
</evidence>
<evidence type="ECO:0000313" key="15">
    <source>
        <dbReference type="Proteomes" id="UP001154265"/>
    </source>
</evidence>
<gene>
    <name evidence="14" type="ORF">L3556_03485</name>
</gene>
<evidence type="ECO:0000256" key="4">
    <source>
        <dbReference type="ARBA" id="ARBA00022449"/>
    </source>
</evidence>
<feature type="transmembrane region" description="Helical" evidence="12">
    <location>
        <begin position="296"/>
        <end position="322"/>
    </location>
</feature>
<reference evidence="14" key="2">
    <citation type="submission" date="2022-01" db="EMBL/GenBank/DDBJ databases">
        <authorList>
            <person name="Zivanovic Y."/>
            <person name="Moreira D."/>
            <person name="Lopez-Garcia P."/>
        </authorList>
    </citation>
    <scope>NUCLEOTIDE SEQUENCE</scope>
    <source>
        <strain evidence="14">G9</strain>
    </source>
</reference>
<reference evidence="14" key="1">
    <citation type="journal article" date="2022" name="Genome Biol. Evol.">
        <title>A New Gene Family Diagnostic for Intracellular Biomineralization of Amorphous Ca Carbonates by Cyanobacteria.</title>
        <authorList>
            <person name="Benzerara K."/>
            <person name="Duprat E."/>
            <person name="Bitard-Feildel T."/>
            <person name="Caumes G."/>
            <person name="Cassier-Chauvat C."/>
            <person name="Chauvat F."/>
            <person name="Dezi M."/>
            <person name="Diop S.I."/>
            <person name="Gaschignard G."/>
            <person name="Gorgen S."/>
            <person name="Gugger M."/>
            <person name="Lopez-Garcia P."/>
            <person name="Millet M."/>
            <person name="Skouri-Panet F."/>
            <person name="Moreira D."/>
            <person name="Callebaut I."/>
        </authorList>
    </citation>
    <scope>NUCLEOTIDE SEQUENCE</scope>
    <source>
        <strain evidence="14">G9</strain>
    </source>
</reference>
<keyword evidence="3" id="KW-0813">Transport</keyword>
<organism evidence="14 15">
    <name type="scientific">Candidatus Synechococcus calcipolaris G9</name>
    <dbReference type="NCBI Taxonomy" id="1497997"/>
    <lineage>
        <taxon>Bacteria</taxon>
        <taxon>Bacillati</taxon>
        <taxon>Cyanobacteriota</taxon>
        <taxon>Cyanophyceae</taxon>
        <taxon>Synechococcales</taxon>
        <taxon>Synechococcaceae</taxon>
        <taxon>Synechococcus</taxon>
    </lineage>
</organism>
<evidence type="ECO:0000313" key="14">
    <source>
        <dbReference type="EMBL" id="MDG2989999.1"/>
    </source>
</evidence>
<evidence type="ECO:0000259" key="13">
    <source>
        <dbReference type="Pfam" id="PF00999"/>
    </source>
</evidence>
<dbReference type="Gene3D" id="6.10.140.1330">
    <property type="match status" value="1"/>
</dbReference>
<feature type="transmembrane region" description="Helical" evidence="12">
    <location>
        <begin position="113"/>
        <end position="133"/>
    </location>
</feature>
<evidence type="ECO:0000256" key="5">
    <source>
        <dbReference type="ARBA" id="ARBA00022475"/>
    </source>
</evidence>
<keyword evidence="6 12" id="KW-0812">Transmembrane</keyword>
<keyword evidence="15" id="KW-1185">Reference proteome</keyword>
<keyword evidence="4" id="KW-0050">Antiport</keyword>
<evidence type="ECO:0000256" key="2">
    <source>
        <dbReference type="ARBA" id="ARBA00007367"/>
    </source>
</evidence>
<dbReference type="EMBL" id="JAKKUT010000002">
    <property type="protein sequence ID" value="MDG2989999.1"/>
    <property type="molecule type" value="Genomic_DNA"/>
</dbReference>
<feature type="transmembrane region" description="Helical" evidence="12">
    <location>
        <begin position="266"/>
        <end position="284"/>
    </location>
</feature>
<feature type="transmembrane region" description="Helical" evidence="12">
    <location>
        <begin position="179"/>
        <end position="204"/>
    </location>
</feature>
<keyword evidence="8" id="KW-0915">Sodium</keyword>
<keyword evidence="10 12" id="KW-0472">Membrane</keyword>
<feature type="transmembrane region" description="Helical" evidence="12">
    <location>
        <begin position="55"/>
        <end position="74"/>
    </location>
</feature>
<dbReference type="PANTHER" id="PTHR10110">
    <property type="entry name" value="SODIUM/HYDROGEN EXCHANGER"/>
    <property type="match status" value="1"/>
</dbReference>
<evidence type="ECO:0000256" key="8">
    <source>
        <dbReference type="ARBA" id="ARBA00023053"/>
    </source>
</evidence>
<feature type="transmembrane region" description="Helical" evidence="12">
    <location>
        <begin position="234"/>
        <end position="254"/>
    </location>
</feature>
<keyword evidence="11" id="KW-0739">Sodium transport</keyword>
<keyword evidence="7 12" id="KW-1133">Transmembrane helix</keyword>
<evidence type="ECO:0000256" key="3">
    <source>
        <dbReference type="ARBA" id="ARBA00022448"/>
    </source>
</evidence>
<proteinExistence type="inferred from homology"/>
<feature type="transmembrane region" description="Helical" evidence="12">
    <location>
        <begin position="362"/>
        <end position="380"/>
    </location>
</feature>
<name>A0ABT6EW39_9SYNE</name>
<feature type="domain" description="Cation/H+ exchanger transmembrane" evidence="13">
    <location>
        <begin position="13"/>
        <end position="386"/>
    </location>
</feature>
<dbReference type="InterPro" id="IPR018422">
    <property type="entry name" value="Cation/H_exchanger_CPA1"/>
</dbReference>
<evidence type="ECO:0000256" key="1">
    <source>
        <dbReference type="ARBA" id="ARBA00004651"/>
    </source>
</evidence>
<accession>A0ABT6EW39</accession>
<feature type="transmembrane region" description="Helical" evidence="12">
    <location>
        <begin position="334"/>
        <end position="356"/>
    </location>
</feature>
<dbReference type="Proteomes" id="UP001154265">
    <property type="component" value="Unassembled WGS sequence"/>
</dbReference>
<comment type="subcellular location">
    <subcellularLocation>
        <location evidence="1">Cell membrane</location>
        <topology evidence="1">Multi-pass membrane protein</topology>
    </subcellularLocation>
</comment>
<protein>
    <submittedName>
        <fullName evidence="14">Cation:proton antiporter</fullName>
    </submittedName>
</protein>
<feature type="transmembrane region" description="Helical" evidence="12">
    <location>
        <begin position="12"/>
        <end position="43"/>
    </location>
</feature>
<comment type="similarity">
    <text evidence="2">Belongs to the monovalent cation:proton antiporter 1 (CPA1) transporter (TC 2.A.36) family.</text>
</comment>
<comment type="caution">
    <text evidence="14">The sequence shown here is derived from an EMBL/GenBank/DDBJ whole genome shotgun (WGS) entry which is preliminary data.</text>
</comment>
<evidence type="ECO:0000256" key="7">
    <source>
        <dbReference type="ARBA" id="ARBA00022989"/>
    </source>
</evidence>
<keyword evidence="5" id="KW-1003">Cell membrane</keyword>
<dbReference type="RefSeq" id="WP_277865922.1">
    <property type="nucleotide sequence ID" value="NZ_JAKKUT010000002.1"/>
</dbReference>
<evidence type="ECO:0000256" key="10">
    <source>
        <dbReference type="ARBA" id="ARBA00023136"/>
    </source>
</evidence>
<evidence type="ECO:0000256" key="9">
    <source>
        <dbReference type="ARBA" id="ARBA00023065"/>
    </source>
</evidence>
<dbReference type="PANTHER" id="PTHR10110:SF195">
    <property type="entry name" value="NA(+)_H(+) ANTIPORTER NHAS2"/>
    <property type="match status" value="1"/>
</dbReference>
<evidence type="ECO:0000256" key="6">
    <source>
        <dbReference type="ARBA" id="ARBA00022692"/>
    </source>
</evidence>
<sequence length="417" mass="44548">MNLNIEQIEFFLFVAAIAAMVARLINIPYTVALVLAGIALSFIPFSNQVELSKELIFVIFIPALVFEAAFYIRWKELKKDFLVVFSLATVGVLLSAAITATGMHYFVGWEWPIALVFGVLIAATDPVSVIATFKETGVQGRLRLLVEAESLFNDSTAAVGFGVAIALAMGQAITVSSTINFLAISVGGGILCGVAVAGSLLLLAGQTEDPLVEITFTTVAAYGSFLLAEHFHCSGVLATVTAGLMIGNLGSLGSISDQGRLSVESFWEYAAFVANSLIFILIGIRESHENFGLLLLPISIAILLVLLGRAVAIYPLCNLFFLSPLRVKLTHQHALFWGGLRGALSLALALGLPPTLPHRSEIITVTFGVVAFSVFVQGLTMKPMLNAMGEIPAVSFRQASQVDQNNISSGNDIPQER</sequence>